<dbReference type="InterPro" id="IPR023753">
    <property type="entry name" value="FAD/NAD-binding_dom"/>
</dbReference>
<evidence type="ECO:0000313" key="6">
    <source>
        <dbReference type="EMBL" id="MFC7063116.1"/>
    </source>
</evidence>
<dbReference type="PANTHER" id="PTHR48105">
    <property type="entry name" value="THIOREDOXIN REDUCTASE 1-RELATED-RELATED"/>
    <property type="match status" value="1"/>
</dbReference>
<dbReference type="InterPro" id="IPR036188">
    <property type="entry name" value="FAD/NAD-bd_sf"/>
</dbReference>
<keyword evidence="4" id="KW-0560">Oxidoreductase</keyword>
<gene>
    <name evidence="6" type="ORF">ACFQIC_14915</name>
</gene>
<accession>A0ABW2EQF4</accession>
<protein>
    <submittedName>
        <fullName evidence="6">NAD(P)/FAD-dependent oxidoreductase</fullName>
    </submittedName>
</protein>
<comment type="subunit">
    <text evidence="2">Homodimer.</text>
</comment>
<feature type="domain" description="FAD/NAD(P)-binding" evidence="5">
    <location>
        <begin position="3"/>
        <end position="284"/>
    </location>
</feature>
<dbReference type="PRINTS" id="PR00469">
    <property type="entry name" value="PNDRDTASEII"/>
</dbReference>
<keyword evidence="7" id="KW-1185">Reference proteome</keyword>
<evidence type="ECO:0000256" key="3">
    <source>
        <dbReference type="ARBA" id="ARBA00022630"/>
    </source>
</evidence>
<dbReference type="Pfam" id="PF07992">
    <property type="entry name" value="Pyr_redox_2"/>
    <property type="match status" value="1"/>
</dbReference>
<dbReference type="SUPFAM" id="SSF51905">
    <property type="entry name" value="FAD/NAD(P)-binding domain"/>
    <property type="match status" value="1"/>
</dbReference>
<dbReference type="EMBL" id="JBHSZV010000038">
    <property type="protein sequence ID" value="MFC7063116.1"/>
    <property type="molecule type" value="Genomic_DNA"/>
</dbReference>
<evidence type="ECO:0000259" key="5">
    <source>
        <dbReference type="Pfam" id="PF07992"/>
    </source>
</evidence>
<proteinExistence type="predicted"/>
<dbReference type="Gene3D" id="3.50.50.60">
    <property type="entry name" value="FAD/NAD(P)-binding domain"/>
    <property type="match status" value="2"/>
</dbReference>
<evidence type="ECO:0000256" key="1">
    <source>
        <dbReference type="ARBA" id="ARBA00001974"/>
    </source>
</evidence>
<dbReference type="InterPro" id="IPR050097">
    <property type="entry name" value="Ferredoxin-NADP_redctase_2"/>
</dbReference>
<keyword evidence="3" id="KW-0285">Flavoprotein</keyword>
<dbReference type="PRINTS" id="PR00368">
    <property type="entry name" value="FADPNR"/>
</dbReference>
<evidence type="ECO:0000313" key="7">
    <source>
        <dbReference type="Proteomes" id="UP001596410"/>
    </source>
</evidence>
<name>A0ABW2EQF4_9BACI</name>
<sequence length="300" mass="32538">MNYDCIIIGGGIAGLQASIQLGRYNRNVLIIDSEDGRSSLCRKYNNILGFPEGVSGKVLRQAGRQQAGRLGVVFVDDEVIRLHKSNEGFLVDSAGGQTFEGKNLLLSTGVKDNIPAIPGVKPCLGLSIYVCPDCDGYEITNKKTIVMGQGDVGASMALTLLYWSSDITYINHGGGEVSRELQHKLKTHNVFSESIEIEEVFQDQGTFQGIKTKDGRNLNAEKGFVAFGGNKVRSDLAIELGADTLENKHLVVDPKTKMTSVENLWAAGDTVAHSEFVTAAMGEGSLAAIWIQKELMRRKT</sequence>
<evidence type="ECO:0000256" key="4">
    <source>
        <dbReference type="ARBA" id="ARBA00023002"/>
    </source>
</evidence>
<evidence type="ECO:0000256" key="2">
    <source>
        <dbReference type="ARBA" id="ARBA00011738"/>
    </source>
</evidence>
<organism evidence="6 7">
    <name type="scientific">Halobacillus seohaensis</name>
    <dbReference type="NCBI Taxonomy" id="447421"/>
    <lineage>
        <taxon>Bacteria</taxon>
        <taxon>Bacillati</taxon>
        <taxon>Bacillota</taxon>
        <taxon>Bacilli</taxon>
        <taxon>Bacillales</taxon>
        <taxon>Bacillaceae</taxon>
        <taxon>Halobacillus</taxon>
    </lineage>
</organism>
<comment type="caution">
    <text evidence="6">The sequence shown here is derived from an EMBL/GenBank/DDBJ whole genome shotgun (WGS) entry which is preliminary data.</text>
</comment>
<reference evidence="7" key="1">
    <citation type="journal article" date="2019" name="Int. J. Syst. Evol. Microbiol.">
        <title>The Global Catalogue of Microorganisms (GCM) 10K type strain sequencing project: providing services to taxonomists for standard genome sequencing and annotation.</title>
        <authorList>
            <consortium name="The Broad Institute Genomics Platform"/>
            <consortium name="The Broad Institute Genome Sequencing Center for Infectious Disease"/>
            <person name="Wu L."/>
            <person name="Ma J."/>
        </authorList>
    </citation>
    <scope>NUCLEOTIDE SEQUENCE [LARGE SCALE GENOMIC DNA]</scope>
    <source>
        <strain evidence="7">CGMCC 4.1621</strain>
    </source>
</reference>
<dbReference type="RefSeq" id="WP_204710483.1">
    <property type="nucleotide sequence ID" value="NZ_JBHSZV010000038.1"/>
</dbReference>
<dbReference type="Proteomes" id="UP001596410">
    <property type="component" value="Unassembled WGS sequence"/>
</dbReference>
<comment type="cofactor">
    <cofactor evidence="1">
        <name>FAD</name>
        <dbReference type="ChEBI" id="CHEBI:57692"/>
    </cofactor>
</comment>